<keyword evidence="2" id="KW-0378">Hydrolase</keyword>
<organism evidence="2 3">
    <name type="scientific">Rhodobacter capsulatus</name>
    <name type="common">Rhodopseudomonas capsulata</name>
    <dbReference type="NCBI Taxonomy" id="1061"/>
    <lineage>
        <taxon>Bacteria</taxon>
        <taxon>Pseudomonadati</taxon>
        <taxon>Pseudomonadota</taxon>
        <taxon>Alphaproteobacteria</taxon>
        <taxon>Rhodobacterales</taxon>
        <taxon>Rhodobacter group</taxon>
        <taxon>Rhodobacter</taxon>
    </lineage>
</organism>
<feature type="domain" description="Endonuclease/exonuclease/phosphatase" evidence="1">
    <location>
        <begin position="36"/>
        <end position="313"/>
    </location>
</feature>
<dbReference type="SUPFAM" id="SSF56219">
    <property type="entry name" value="DNase I-like"/>
    <property type="match status" value="1"/>
</dbReference>
<evidence type="ECO:0000259" key="1">
    <source>
        <dbReference type="Pfam" id="PF03372"/>
    </source>
</evidence>
<evidence type="ECO:0000313" key="3">
    <source>
        <dbReference type="Proteomes" id="UP000183812"/>
    </source>
</evidence>
<evidence type="ECO:0000313" key="2">
    <source>
        <dbReference type="EMBL" id="SDE64005.1"/>
    </source>
</evidence>
<dbReference type="Proteomes" id="UP000183812">
    <property type="component" value="Unassembled WGS sequence"/>
</dbReference>
<protein>
    <submittedName>
        <fullName evidence="2">Endonuclease/Exonuclease/phosphatase family protein</fullName>
    </submittedName>
</protein>
<dbReference type="AlphaFoldDB" id="A0A1G7EKQ4"/>
<dbReference type="EMBL" id="FNAY01000002">
    <property type="protein sequence ID" value="SDE64005.1"/>
    <property type="molecule type" value="Genomic_DNA"/>
</dbReference>
<dbReference type="InterPro" id="IPR005135">
    <property type="entry name" value="Endo/exonuclease/phosphatase"/>
</dbReference>
<gene>
    <name evidence="2" type="ORF">SAMN04244550_00803</name>
</gene>
<keyword evidence="2" id="KW-0269">Exonuclease</keyword>
<dbReference type="Gene3D" id="3.60.10.10">
    <property type="entry name" value="Endonuclease/exonuclease/phosphatase"/>
    <property type="match status" value="1"/>
</dbReference>
<dbReference type="InterPro" id="IPR036691">
    <property type="entry name" value="Endo/exonu/phosph_ase_sf"/>
</dbReference>
<dbReference type="GO" id="GO:0004527">
    <property type="term" value="F:exonuclease activity"/>
    <property type="evidence" value="ECO:0007669"/>
    <property type="project" value="UniProtKB-KW"/>
</dbReference>
<keyword evidence="2" id="KW-0540">Nuclease</keyword>
<accession>A0A1G7EKQ4</accession>
<dbReference type="Pfam" id="PF03372">
    <property type="entry name" value="Exo_endo_phos"/>
    <property type="match status" value="1"/>
</dbReference>
<sequence length="327" mass="34619">MLLGLPAAAETLRLATFSAGLSRPGPGLVLAALQKGDDPQIAAAVAVIVAAQPDVLLLTDLDWDYRSEALGALQKRLAGQGLDYPFAHAPQPNTGIDTGFDIDGNGRLSEPRDAQGYGQFTGQHGLALLSKRPILADQARDFSGFLWADLPGSQLPQANLPEGAETVQRLASTAFWDVPVQTGAGVLHLWAYAATTPVFDGPEDRNGRRNGDETAFWRHYLNGDLPQAPAAPFVILGLANLDPDRGEGQRNVMQRLLADPRLQDPRPTAPDAPPTHPLATADFGGGVGPLRLDYILPAAGLTVLASGTIGDPQAGRHRLVWVDLALP</sequence>
<proteinExistence type="predicted"/>
<reference evidence="2 3" key="1">
    <citation type="submission" date="2016-10" db="EMBL/GenBank/DDBJ databases">
        <authorList>
            <person name="de Groot N.N."/>
        </authorList>
    </citation>
    <scope>NUCLEOTIDE SEQUENCE [LARGE SCALE GENOMIC DNA]</scope>
    <source>
        <strain evidence="3">DSM 938 / 37b4</strain>
    </source>
</reference>
<name>A0A1G7EKQ4_RHOCA</name>
<dbReference type="GO" id="GO:0004519">
    <property type="term" value="F:endonuclease activity"/>
    <property type="evidence" value="ECO:0007669"/>
    <property type="project" value="UniProtKB-KW"/>
</dbReference>
<keyword evidence="2" id="KW-0255">Endonuclease</keyword>
<dbReference type="RefSeq" id="WP_254771478.1">
    <property type="nucleotide sequence ID" value="NZ_CP119563.1"/>
</dbReference>